<name>A0AAU8IGV1_9BACL</name>
<dbReference type="InterPro" id="IPR025930">
    <property type="entry name" value="NETI"/>
</dbReference>
<protein>
    <submittedName>
        <fullName evidence="1">NETI motif-containing protein</fullName>
    </submittedName>
</protein>
<gene>
    <name evidence="1" type="ORF">ABNN70_01115</name>
</gene>
<accession>A0AAU8IGV1</accession>
<dbReference type="RefSeq" id="WP_353948478.1">
    <property type="nucleotide sequence ID" value="NZ_CP159510.1"/>
</dbReference>
<proteinExistence type="predicted"/>
<dbReference type="EMBL" id="CP159510">
    <property type="protein sequence ID" value="XCJ17180.1"/>
    <property type="molecule type" value="Genomic_DNA"/>
</dbReference>
<organism evidence="1">
    <name type="scientific">Sporolactobacillus sp. Y61</name>
    <dbReference type="NCBI Taxonomy" id="3160863"/>
    <lineage>
        <taxon>Bacteria</taxon>
        <taxon>Bacillati</taxon>
        <taxon>Bacillota</taxon>
        <taxon>Bacilli</taxon>
        <taxon>Bacillales</taxon>
        <taxon>Sporolactobacillaceae</taxon>
        <taxon>Sporolactobacillus</taxon>
    </lineage>
</organism>
<evidence type="ECO:0000313" key="1">
    <source>
        <dbReference type="EMBL" id="XCJ17180.1"/>
    </source>
</evidence>
<reference evidence="1" key="1">
    <citation type="submission" date="2024-06" db="EMBL/GenBank/DDBJ databases">
        <authorList>
            <person name="Fan A."/>
            <person name="Zhang F.Y."/>
            <person name="Zhang L."/>
        </authorList>
    </citation>
    <scope>NUCLEOTIDE SEQUENCE</scope>
    <source>
        <strain evidence="1">Y61</strain>
    </source>
</reference>
<dbReference type="AlphaFoldDB" id="A0AAU8IGV1"/>
<sequence>MKKSRKQHAHQKRHSARKIFIVQENETIDDCLDRMKKEGYDPIMRSQRPFFREGPEGPEVAGRHCVIEGQLRPAKGEQ</sequence>
<dbReference type="Pfam" id="PF14044">
    <property type="entry name" value="NETI"/>
    <property type="match status" value="1"/>
</dbReference>